<name>A0A1F7YJA7_9BACT</name>
<dbReference type="Gene3D" id="3.30.300.20">
    <property type="match status" value="1"/>
</dbReference>
<proteinExistence type="predicted"/>
<comment type="caution">
    <text evidence="1">The sequence shown here is derived from an EMBL/GenBank/DDBJ whole genome shotgun (WGS) entry which is preliminary data.</text>
</comment>
<dbReference type="AlphaFoldDB" id="A0A1F7YJA7"/>
<evidence type="ECO:0000313" key="1">
    <source>
        <dbReference type="EMBL" id="OGM27373.1"/>
    </source>
</evidence>
<dbReference type="Pfam" id="PF13083">
    <property type="entry name" value="KH_KhpA-B"/>
    <property type="match status" value="1"/>
</dbReference>
<dbReference type="GO" id="GO:0003723">
    <property type="term" value="F:RNA binding"/>
    <property type="evidence" value="ECO:0007669"/>
    <property type="project" value="InterPro"/>
</dbReference>
<dbReference type="SUPFAM" id="SSF54814">
    <property type="entry name" value="Prokaryotic type KH domain (KH-domain type II)"/>
    <property type="match status" value="1"/>
</dbReference>
<gene>
    <name evidence="1" type="ORF">A2628_01040</name>
</gene>
<reference evidence="1 2" key="1">
    <citation type="journal article" date="2016" name="Nat. Commun.">
        <title>Thousands of microbial genomes shed light on interconnected biogeochemical processes in an aquifer system.</title>
        <authorList>
            <person name="Anantharaman K."/>
            <person name="Brown C.T."/>
            <person name="Hug L.A."/>
            <person name="Sharon I."/>
            <person name="Castelle C.J."/>
            <person name="Probst A.J."/>
            <person name="Thomas B.C."/>
            <person name="Singh A."/>
            <person name="Wilkins M.J."/>
            <person name="Karaoz U."/>
            <person name="Brodie E.L."/>
            <person name="Williams K.H."/>
            <person name="Hubbard S.S."/>
            <person name="Banfield J.F."/>
        </authorList>
    </citation>
    <scope>NUCLEOTIDE SEQUENCE [LARGE SCALE GENOMIC DNA]</scope>
</reference>
<dbReference type="InterPro" id="IPR015946">
    <property type="entry name" value="KH_dom-like_a/b"/>
</dbReference>
<sequence length="78" mass="8768">MKNLLQFILENLIDKDSFEIEEHIQENGFSELTAIIDPKNMGIVIGKEGKVIKAIRALLRVKATLEHSAFTLSVTEKS</sequence>
<dbReference type="Proteomes" id="UP000179221">
    <property type="component" value="Unassembled WGS sequence"/>
</dbReference>
<dbReference type="InterPro" id="IPR009019">
    <property type="entry name" value="KH_sf_prok-type"/>
</dbReference>
<accession>A0A1F7YJA7</accession>
<organism evidence="1 2">
    <name type="scientific">Candidatus Woesebacteria bacterium RIFCSPHIGHO2_01_FULL_40_22</name>
    <dbReference type="NCBI Taxonomy" id="1802499"/>
    <lineage>
        <taxon>Bacteria</taxon>
        <taxon>Candidatus Woeseibacteriota</taxon>
    </lineage>
</organism>
<dbReference type="EMBL" id="MGGL01000004">
    <property type="protein sequence ID" value="OGM27373.1"/>
    <property type="molecule type" value="Genomic_DNA"/>
</dbReference>
<evidence type="ECO:0000313" key="2">
    <source>
        <dbReference type="Proteomes" id="UP000179221"/>
    </source>
</evidence>
<protein>
    <submittedName>
        <fullName evidence="1">Uncharacterized protein</fullName>
    </submittedName>
</protein>